<dbReference type="Proteomes" id="UP001189429">
    <property type="component" value="Unassembled WGS sequence"/>
</dbReference>
<evidence type="ECO:0000313" key="1">
    <source>
        <dbReference type="EMBL" id="CAK0819582.1"/>
    </source>
</evidence>
<reference evidence="1" key="1">
    <citation type="submission" date="2023-10" db="EMBL/GenBank/DDBJ databases">
        <authorList>
            <person name="Chen Y."/>
            <person name="Shah S."/>
            <person name="Dougan E. K."/>
            <person name="Thang M."/>
            <person name="Chan C."/>
        </authorList>
    </citation>
    <scope>NUCLEOTIDE SEQUENCE [LARGE SCALE GENOMIC DNA]</scope>
</reference>
<name>A0ABN9RKB4_9DINO</name>
<gene>
    <name evidence="1" type="ORF">PCOR1329_LOCUS21538</name>
</gene>
<organism evidence="1 2">
    <name type="scientific">Prorocentrum cordatum</name>
    <dbReference type="NCBI Taxonomy" id="2364126"/>
    <lineage>
        <taxon>Eukaryota</taxon>
        <taxon>Sar</taxon>
        <taxon>Alveolata</taxon>
        <taxon>Dinophyceae</taxon>
        <taxon>Prorocentrales</taxon>
        <taxon>Prorocentraceae</taxon>
        <taxon>Prorocentrum</taxon>
    </lineage>
</organism>
<keyword evidence="2" id="KW-1185">Reference proteome</keyword>
<sequence>MRRASYVKTAAFVLVSARAMKLSADGVVKTQSRDTEWVKGISADREAKCSVDNECILGSGLGSCKVMVDPAKAATFVPTLGSTDQTESVESRAEVESGSIIVSGLSNTSHWNLCWKSSSLGLDRRGLRMKGASDYCFYVNGLCFIWASPCSGGCSHLGALSSYSSFCPTLRYATEQEWSSALPILNANRPKFYNLCAASQLDPQWSHCDYGVHDSGNQFARIEDGSWNELILVCGPAEGPGTSGISGPTRSP</sequence>
<comment type="caution">
    <text evidence="1">The sequence shown here is derived from an EMBL/GenBank/DDBJ whole genome shotgun (WGS) entry which is preliminary data.</text>
</comment>
<proteinExistence type="predicted"/>
<evidence type="ECO:0000313" key="2">
    <source>
        <dbReference type="Proteomes" id="UP001189429"/>
    </source>
</evidence>
<accession>A0ABN9RKB4</accession>
<protein>
    <submittedName>
        <fullName evidence="1">Uncharacterized protein</fullName>
    </submittedName>
</protein>
<dbReference type="EMBL" id="CAUYUJ010007107">
    <property type="protein sequence ID" value="CAK0819582.1"/>
    <property type="molecule type" value="Genomic_DNA"/>
</dbReference>